<gene>
    <name evidence="2" type="ORF">D9758_005703</name>
</gene>
<feature type="region of interest" description="Disordered" evidence="1">
    <location>
        <begin position="205"/>
        <end position="230"/>
    </location>
</feature>
<evidence type="ECO:0000256" key="1">
    <source>
        <dbReference type="SAM" id="MobiDB-lite"/>
    </source>
</evidence>
<dbReference type="Proteomes" id="UP000559256">
    <property type="component" value="Unassembled WGS sequence"/>
</dbReference>
<dbReference type="AlphaFoldDB" id="A0A8H5LQV8"/>
<organism evidence="2 3">
    <name type="scientific">Tetrapyrgos nigripes</name>
    <dbReference type="NCBI Taxonomy" id="182062"/>
    <lineage>
        <taxon>Eukaryota</taxon>
        <taxon>Fungi</taxon>
        <taxon>Dikarya</taxon>
        <taxon>Basidiomycota</taxon>
        <taxon>Agaricomycotina</taxon>
        <taxon>Agaricomycetes</taxon>
        <taxon>Agaricomycetidae</taxon>
        <taxon>Agaricales</taxon>
        <taxon>Marasmiineae</taxon>
        <taxon>Marasmiaceae</taxon>
        <taxon>Tetrapyrgos</taxon>
    </lineage>
</organism>
<keyword evidence="3" id="KW-1185">Reference proteome</keyword>
<evidence type="ECO:0000313" key="3">
    <source>
        <dbReference type="Proteomes" id="UP000559256"/>
    </source>
</evidence>
<feature type="compositionally biased region" description="Low complexity" evidence="1">
    <location>
        <begin position="210"/>
        <end position="230"/>
    </location>
</feature>
<protein>
    <submittedName>
        <fullName evidence="2">Uncharacterized protein</fullName>
    </submittedName>
</protein>
<evidence type="ECO:0000313" key="2">
    <source>
        <dbReference type="EMBL" id="KAF5366217.1"/>
    </source>
</evidence>
<dbReference type="EMBL" id="JAACJM010000024">
    <property type="protein sequence ID" value="KAF5366217.1"/>
    <property type="molecule type" value="Genomic_DNA"/>
</dbReference>
<accession>A0A8H5LQV8</accession>
<name>A0A8H5LQV8_9AGAR</name>
<sequence>MPEQTHIGIGEESARLLTYNTRITVTGSQDLTRIFRGQPLSAELIDDAIKFRDSLAASRLGALPQDVAQSNDYRVSLVFFALSTSFPGKSAGSHCSEMTILKNAKDGMLMGCNITTVQGDSYIQEFHGPLPNMAGHYPGCNQGHTRPASPLSAEDKSQQLSSSAEVSLAWNSARVLEGSTNSLYYGGKITQIGHDTGRIRIIGPTSQEKQLPSSSTAGSSSSSAPQLSPQDATVITSGQRGINIFTDGEGNRLVESDIYVLGQSDGAVDIELGP</sequence>
<comment type="caution">
    <text evidence="2">The sequence shown here is derived from an EMBL/GenBank/DDBJ whole genome shotgun (WGS) entry which is preliminary data.</text>
</comment>
<reference evidence="2 3" key="1">
    <citation type="journal article" date="2020" name="ISME J.">
        <title>Uncovering the hidden diversity of litter-decomposition mechanisms in mushroom-forming fungi.</title>
        <authorList>
            <person name="Floudas D."/>
            <person name="Bentzer J."/>
            <person name="Ahren D."/>
            <person name="Johansson T."/>
            <person name="Persson P."/>
            <person name="Tunlid A."/>
        </authorList>
    </citation>
    <scope>NUCLEOTIDE SEQUENCE [LARGE SCALE GENOMIC DNA]</scope>
    <source>
        <strain evidence="2 3">CBS 291.85</strain>
    </source>
</reference>
<proteinExistence type="predicted"/>
<feature type="region of interest" description="Disordered" evidence="1">
    <location>
        <begin position="139"/>
        <end position="158"/>
    </location>
</feature>